<protein>
    <submittedName>
        <fullName evidence="1">Uncharacterized protein</fullName>
    </submittedName>
</protein>
<sequence>MAIAVAAPRNPEPFPPLIRVAEQTKNFSNTGIRSREQHDPVIVVGLLPPSAALGEDR</sequence>
<comment type="caution">
    <text evidence="1">The sequence shown here is derived from an EMBL/GenBank/DDBJ whole genome shotgun (WGS) entry which is preliminary data.</text>
</comment>
<evidence type="ECO:0000313" key="1">
    <source>
        <dbReference type="EMBL" id="NMH75790.1"/>
    </source>
</evidence>
<reference evidence="1 2" key="1">
    <citation type="submission" date="2020-04" db="EMBL/GenBank/DDBJ databases">
        <authorList>
            <person name="Klaysubun C."/>
            <person name="Duangmal K."/>
            <person name="Lipun K."/>
        </authorList>
    </citation>
    <scope>NUCLEOTIDE SEQUENCE [LARGE SCALE GENOMIC DNA]</scope>
    <source>
        <strain evidence="1 2">JCM 11839</strain>
    </source>
</reference>
<proteinExistence type="predicted"/>
<dbReference type="Proteomes" id="UP001296706">
    <property type="component" value="Unassembled WGS sequence"/>
</dbReference>
<dbReference type="EMBL" id="JAAXKY010000002">
    <property type="protein sequence ID" value="NMH75790.1"/>
    <property type="molecule type" value="Genomic_DNA"/>
</dbReference>
<dbReference type="RefSeq" id="WP_169393862.1">
    <property type="nucleotide sequence ID" value="NZ_BAAAJH010000039.1"/>
</dbReference>
<accession>A0ABX1R8K4</accession>
<organism evidence="1 2">
    <name type="scientific">Pseudonocardia xinjiangensis</name>
    <dbReference type="NCBI Taxonomy" id="75289"/>
    <lineage>
        <taxon>Bacteria</taxon>
        <taxon>Bacillati</taxon>
        <taxon>Actinomycetota</taxon>
        <taxon>Actinomycetes</taxon>
        <taxon>Pseudonocardiales</taxon>
        <taxon>Pseudonocardiaceae</taxon>
        <taxon>Pseudonocardia</taxon>
    </lineage>
</organism>
<gene>
    <name evidence="1" type="ORF">HF577_01530</name>
</gene>
<evidence type="ECO:0000313" key="2">
    <source>
        <dbReference type="Proteomes" id="UP001296706"/>
    </source>
</evidence>
<keyword evidence="2" id="KW-1185">Reference proteome</keyword>
<name>A0ABX1R8K4_9PSEU</name>